<gene>
    <name evidence="7" type="primary">LOC110261595</name>
</gene>
<evidence type="ECO:0000256" key="3">
    <source>
        <dbReference type="ARBA" id="ARBA00023170"/>
    </source>
</evidence>
<sequence>MATRGQGFLQMRCRFGCRGCCLAATRHLPAPGQEGLSVCTSSRWILALLVSVYSREQGLVSFANMLSATHPVLVIFLVIRGTNGDSVNQTEVPVVLPEEAPMTLNCTYQTTYSVSYLFWYVQYLNKAPQLLLKGSTANPRPKEQGFQATLVKSDKTFHLQKRSVQTSDSAVYYCAVSDTVRGAAGGAEHKPRGHRWGLAVGCPGRGGSSLSLLWHAGGILRVFPVLMLRARILGILGLLDREESRPGQFKRNLRARLRNAFLLSPASFLQMAQNSKEVTPALIYDIHAEIFHKLLRKMPMAHSSWTNACDLEASACILQFRPGLGVWLSFTSRHCISL</sequence>
<name>A0A8D1K0E0_PIG</name>
<dbReference type="InterPro" id="IPR007110">
    <property type="entry name" value="Ig-like_dom"/>
</dbReference>
<dbReference type="SMART" id="SM00409">
    <property type="entry name" value="IG"/>
    <property type="match status" value="1"/>
</dbReference>
<organism evidence="7 8">
    <name type="scientific">Sus scrofa</name>
    <name type="common">Pig</name>
    <dbReference type="NCBI Taxonomy" id="9823"/>
    <lineage>
        <taxon>Eukaryota</taxon>
        <taxon>Metazoa</taxon>
        <taxon>Chordata</taxon>
        <taxon>Craniata</taxon>
        <taxon>Vertebrata</taxon>
        <taxon>Euteleostomi</taxon>
        <taxon>Mammalia</taxon>
        <taxon>Eutheria</taxon>
        <taxon>Laurasiatheria</taxon>
        <taxon>Artiodactyla</taxon>
        <taxon>Suina</taxon>
        <taxon>Suidae</taxon>
        <taxon>Sus</taxon>
    </lineage>
</organism>
<proteinExistence type="predicted"/>
<keyword evidence="1" id="KW-0732">Signal</keyword>
<dbReference type="Gene3D" id="2.60.40.10">
    <property type="entry name" value="Immunoglobulins"/>
    <property type="match status" value="1"/>
</dbReference>
<evidence type="ECO:0000256" key="5">
    <source>
        <dbReference type="ARBA" id="ARBA00043266"/>
    </source>
</evidence>
<dbReference type="Pfam" id="PF07686">
    <property type="entry name" value="V-set"/>
    <property type="match status" value="1"/>
</dbReference>
<dbReference type="GO" id="GO:0042101">
    <property type="term" value="C:T cell receptor complex"/>
    <property type="evidence" value="ECO:0007669"/>
    <property type="project" value="UniProtKB-KW"/>
</dbReference>
<dbReference type="InterPro" id="IPR036179">
    <property type="entry name" value="Ig-like_dom_sf"/>
</dbReference>
<evidence type="ECO:0000313" key="8">
    <source>
        <dbReference type="Proteomes" id="UP000694571"/>
    </source>
</evidence>
<reference evidence="7" key="1">
    <citation type="submission" date="2025-08" db="UniProtKB">
        <authorList>
            <consortium name="Ensembl"/>
        </authorList>
    </citation>
    <scope>IDENTIFICATION</scope>
</reference>
<accession>A0A8D1K0E0</accession>
<evidence type="ECO:0000256" key="2">
    <source>
        <dbReference type="ARBA" id="ARBA00023130"/>
    </source>
</evidence>
<dbReference type="InterPro" id="IPR003599">
    <property type="entry name" value="Ig_sub"/>
</dbReference>
<protein>
    <recommendedName>
        <fullName evidence="6">Ig-like domain-containing protein</fullName>
    </recommendedName>
</protein>
<dbReference type="SMART" id="SM00406">
    <property type="entry name" value="IGv"/>
    <property type="match status" value="1"/>
</dbReference>
<dbReference type="GO" id="GO:0002250">
    <property type="term" value="P:adaptive immune response"/>
    <property type="evidence" value="ECO:0007669"/>
    <property type="project" value="UniProtKB-KW"/>
</dbReference>
<dbReference type="InterPro" id="IPR013783">
    <property type="entry name" value="Ig-like_fold"/>
</dbReference>
<dbReference type="AlphaFoldDB" id="A0A8D1K0E0"/>
<dbReference type="PANTHER" id="PTHR19367:SF42">
    <property type="entry name" value="T CELL RECEPTOR ALPHA VARIABLE 18"/>
    <property type="match status" value="1"/>
</dbReference>
<dbReference type="PROSITE" id="PS50835">
    <property type="entry name" value="IG_LIKE"/>
    <property type="match status" value="1"/>
</dbReference>
<evidence type="ECO:0000256" key="4">
    <source>
        <dbReference type="ARBA" id="ARBA00023319"/>
    </source>
</evidence>
<keyword evidence="5" id="KW-0391">Immunity</keyword>
<evidence type="ECO:0000313" key="7">
    <source>
        <dbReference type="Ensembl" id="ENSSSCP00050004308.1"/>
    </source>
</evidence>
<keyword evidence="3" id="KW-0675">Receptor</keyword>
<keyword evidence="4" id="KW-0393">Immunoglobulin domain</keyword>
<evidence type="ECO:0000259" key="6">
    <source>
        <dbReference type="PROSITE" id="PS50835"/>
    </source>
</evidence>
<evidence type="ECO:0000256" key="1">
    <source>
        <dbReference type="ARBA" id="ARBA00022729"/>
    </source>
</evidence>
<dbReference type="PANTHER" id="PTHR19367">
    <property type="entry name" value="T-CELL RECEPTOR ALPHA CHAIN V REGION"/>
    <property type="match status" value="1"/>
</dbReference>
<feature type="domain" description="Ig-like" evidence="6">
    <location>
        <begin position="71"/>
        <end position="178"/>
    </location>
</feature>
<dbReference type="InterPro" id="IPR051287">
    <property type="entry name" value="TCR_variable_region"/>
</dbReference>
<dbReference type="Ensembl" id="ENSSSCT00050010005.1">
    <property type="protein sequence ID" value="ENSSSCP00050004308.1"/>
    <property type="gene ID" value="ENSSSCG00050007320.1"/>
</dbReference>
<keyword evidence="2" id="KW-1064">Adaptive immunity</keyword>
<dbReference type="InterPro" id="IPR013106">
    <property type="entry name" value="Ig_V-set"/>
</dbReference>
<keyword evidence="5" id="KW-1279">T cell receptor</keyword>
<dbReference type="SUPFAM" id="SSF48726">
    <property type="entry name" value="Immunoglobulin"/>
    <property type="match status" value="1"/>
</dbReference>
<dbReference type="Proteomes" id="UP000694571">
    <property type="component" value="Unplaced"/>
</dbReference>